<sequence length="317" mass="33964">MTPAGPHGEPEPTRDGFVLGAARQELEDSLPQVAGHLGPVRSGRRPWRSLRPGRAAHAGQQGDDQGLMDHQGRRPAGEGGAVRRPARDRHEAAVVVEDDHLGRQVDTGTEIGARPVEVLHQGGRGRAGADVVLESAAQPHPARHGLGEQCRRRVPEGPGLLVVGVQDVQTSAAGRELLGEQGRQFRRVVDDVDVLMGTGPGDGLVDRYQGLQLGAQLLGHHRAAARFVLQRDDESHHGQPRLHGAPGVGTARFLFDDAQFGEQAVYRVHPFGLDTESPAEIAIITPAVFQQMLVGCNCQRVQLDGSSGGLQHFTLRP</sequence>
<dbReference type="EMBL" id="AP035884">
    <property type="protein sequence ID" value="BFP56957.1"/>
    <property type="molecule type" value="Genomic_DNA"/>
</dbReference>
<evidence type="ECO:0000256" key="1">
    <source>
        <dbReference type="SAM" id="MobiDB-lite"/>
    </source>
</evidence>
<gene>
    <name evidence="2" type="ORF">SCMC78_67640</name>
</gene>
<dbReference type="KEGG" id="stcm:SCMC78_67640"/>
<dbReference type="AlphaFoldDB" id="A0AB33KQX0"/>
<feature type="region of interest" description="Disordered" evidence="1">
    <location>
        <begin position="1"/>
        <end position="89"/>
    </location>
</feature>
<reference evidence="2" key="1">
    <citation type="submission" date="2024-07" db="EMBL/GenBank/DDBJ databases">
        <title>Complete genome sequences of cellulolytic bacteria, Kitasatospora sp. CMC57 and Streptomyces sp. CMC78, isolated from Japanese agricultural soil.</title>
        <authorList>
            <person name="Hashimoto T."/>
            <person name="Ito M."/>
            <person name="Iwamoto M."/>
            <person name="Fukahori D."/>
            <person name="Shoda T."/>
            <person name="Sakoda M."/>
            <person name="Morohoshi T."/>
            <person name="Mitsuboshi M."/>
            <person name="Nishizawa T."/>
        </authorList>
    </citation>
    <scope>NUCLEOTIDE SEQUENCE</scope>
    <source>
        <strain evidence="2">CMC78</strain>
    </source>
</reference>
<accession>A0AB33KQX0</accession>
<evidence type="ECO:0000313" key="2">
    <source>
        <dbReference type="EMBL" id="BFP56957.1"/>
    </source>
</evidence>
<proteinExistence type="predicted"/>
<organism evidence="2">
    <name type="scientific">Streptomyces sp. CMC78</name>
    <dbReference type="NCBI Taxonomy" id="3231512"/>
    <lineage>
        <taxon>Bacteria</taxon>
        <taxon>Bacillati</taxon>
        <taxon>Actinomycetota</taxon>
        <taxon>Actinomycetes</taxon>
        <taxon>Kitasatosporales</taxon>
        <taxon>Streptomycetaceae</taxon>
        <taxon>Streptomyces</taxon>
    </lineage>
</organism>
<name>A0AB33KQX0_9ACTN</name>
<protein>
    <submittedName>
        <fullName evidence="2">Uncharacterized protein</fullName>
    </submittedName>
</protein>